<proteinExistence type="predicted"/>
<dbReference type="EMBL" id="MU251247">
    <property type="protein sequence ID" value="KAG9256832.1"/>
    <property type="molecule type" value="Genomic_DNA"/>
</dbReference>
<dbReference type="RefSeq" id="XP_046120756.1">
    <property type="nucleotide sequence ID" value="XM_046262049.1"/>
</dbReference>
<feature type="region of interest" description="Disordered" evidence="1">
    <location>
        <begin position="241"/>
        <end position="336"/>
    </location>
</feature>
<dbReference type="GeneID" id="70292952"/>
<evidence type="ECO:0000256" key="1">
    <source>
        <dbReference type="SAM" id="MobiDB-lite"/>
    </source>
</evidence>
<feature type="compositionally biased region" description="Low complexity" evidence="1">
    <location>
        <begin position="67"/>
        <end position="90"/>
    </location>
</feature>
<feature type="compositionally biased region" description="Acidic residues" evidence="1">
    <location>
        <begin position="245"/>
        <end position="260"/>
    </location>
</feature>
<evidence type="ECO:0000313" key="2">
    <source>
        <dbReference type="EMBL" id="KAG9256832.1"/>
    </source>
</evidence>
<protein>
    <submittedName>
        <fullName evidence="2">Uncharacterized protein</fullName>
    </submittedName>
</protein>
<feature type="compositionally biased region" description="Basic and acidic residues" evidence="1">
    <location>
        <begin position="310"/>
        <end position="319"/>
    </location>
</feature>
<feature type="compositionally biased region" description="Pro residues" evidence="1">
    <location>
        <begin position="17"/>
        <end position="38"/>
    </location>
</feature>
<feature type="region of interest" description="Disordered" evidence="1">
    <location>
        <begin position="157"/>
        <end position="193"/>
    </location>
</feature>
<name>A0A9P7ZS65_9HYPO</name>
<sequence>MECQASLQPAAHRPQLLPLPPSVSPSPTHSPSPSPSQPPTNLRIRRKLQKTPKQLWIKASARNRSHSTAASTSTSTPTTATSASPSGISPRSPPPLECSVAETSQTRERPTIPMPTDLSDSKWLEYIERSGLMSSPDLPYGLGTSPSHSILSDFSNLTVSRSSPRPSLDSVACSPPPPRSSSSASIMHKPRKSISKRSLIAPAFKLAHFDGLSPKKSVKEIRVVKRKASVELIAEQYQAFLESRDAEEEEEAAASEEEERLEALKNTIDPPMPTPPQDAPLLLEPVRFDPSKHATPVRQQSPKGSPVRDTSSDRQRETIVEAPRPDATTLSPGSDGTLVAFEEDAIYFKPVSFSCDPSPPASRRQSLDKPLPRTPQPETTPLSASISMLSKELTAGMPSDALQIGVMIEAYERLRDQTDTKDMGEEERRNMRSMFDSWLAALHTMQRGLRGSQSSARSDE</sequence>
<dbReference type="Proteomes" id="UP000887229">
    <property type="component" value="Unassembled WGS sequence"/>
</dbReference>
<organism evidence="2 3">
    <name type="scientific">Emericellopsis atlantica</name>
    <dbReference type="NCBI Taxonomy" id="2614577"/>
    <lineage>
        <taxon>Eukaryota</taxon>
        <taxon>Fungi</taxon>
        <taxon>Dikarya</taxon>
        <taxon>Ascomycota</taxon>
        <taxon>Pezizomycotina</taxon>
        <taxon>Sordariomycetes</taxon>
        <taxon>Hypocreomycetidae</taxon>
        <taxon>Hypocreales</taxon>
        <taxon>Bionectriaceae</taxon>
        <taxon>Emericellopsis</taxon>
    </lineage>
</organism>
<keyword evidence="3" id="KW-1185">Reference proteome</keyword>
<reference evidence="2" key="1">
    <citation type="journal article" date="2021" name="IMA Fungus">
        <title>Genomic characterization of three marine fungi, including Emericellopsis atlantica sp. nov. with signatures of a generalist lifestyle and marine biomass degradation.</title>
        <authorList>
            <person name="Hagestad O.C."/>
            <person name="Hou L."/>
            <person name="Andersen J.H."/>
            <person name="Hansen E.H."/>
            <person name="Altermark B."/>
            <person name="Li C."/>
            <person name="Kuhnert E."/>
            <person name="Cox R.J."/>
            <person name="Crous P.W."/>
            <person name="Spatafora J.W."/>
            <person name="Lail K."/>
            <person name="Amirebrahimi M."/>
            <person name="Lipzen A."/>
            <person name="Pangilinan J."/>
            <person name="Andreopoulos W."/>
            <person name="Hayes R.D."/>
            <person name="Ng V."/>
            <person name="Grigoriev I.V."/>
            <person name="Jackson S.A."/>
            <person name="Sutton T.D.S."/>
            <person name="Dobson A.D.W."/>
            <person name="Rama T."/>
        </authorList>
    </citation>
    <scope>NUCLEOTIDE SEQUENCE</scope>
    <source>
        <strain evidence="2">TS7</strain>
    </source>
</reference>
<evidence type="ECO:0000313" key="3">
    <source>
        <dbReference type="Proteomes" id="UP000887229"/>
    </source>
</evidence>
<dbReference type="AlphaFoldDB" id="A0A9P7ZS65"/>
<feature type="region of interest" description="Disordered" evidence="1">
    <location>
        <begin position="351"/>
        <end position="382"/>
    </location>
</feature>
<accession>A0A9P7ZS65</accession>
<comment type="caution">
    <text evidence="2">The sequence shown here is derived from an EMBL/GenBank/DDBJ whole genome shotgun (WGS) entry which is preliminary data.</text>
</comment>
<feature type="region of interest" description="Disordered" evidence="1">
    <location>
        <begin position="1"/>
        <end position="120"/>
    </location>
</feature>
<dbReference type="OrthoDB" id="5232891at2759"/>
<gene>
    <name evidence="2" type="ORF">F5Z01DRAFT_634397</name>
</gene>